<evidence type="ECO:0000313" key="1">
    <source>
        <dbReference type="EMBL" id="CAG6543278.1"/>
    </source>
</evidence>
<name>A0A8D8MWP0_CULPI</name>
<dbReference type="AlphaFoldDB" id="A0A8D8MWP0"/>
<accession>A0A8D8MWP0</accession>
<proteinExistence type="predicted"/>
<protein>
    <submittedName>
        <fullName evidence="1">(northern house mosquito) hypothetical protein</fullName>
    </submittedName>
</protein>
<dbReference type="EMBL" id="HBUE01228257">
    <property type="protein sequence ID" value="CAG6543278.1"/>
    <property type="molecule type" value="Transcribed_RNA"/>
</dbReference>
<reference evidence="1" key="1">
    <citation type="submission" date="2021-05" db="EMBL/GenBank/DDBJ databases">
        <authorList>
            <person name="Alioto T."/>
            <person name="Alioto T."/>
            <person name="Gomez Garrido J."/>
        </authorList>
    </citation>
    <scope>NUCLEOTIDE SEQUENCE</scope>
</reference>
<sequence length="151" mass="16882">MLFTLKRLNAWRSIRLMNVSPIRRVSNRSPMLATLNGRNTPIRHRTKAISWIGPLIRFEGSSSMMLLMKLIFSRAAGSFRAKFSAPGSRIRFSTLMILSLESPNRPKKVSDFISSDLQLTSSISVVLPSNLGTIKSFSLTGTQRVCHDGDK</sequence>
<dbReference type="EMBL" id="HBUE01335015">
    <property type="protein sequence ID" value="CAG6595400.1"/>
    <property type="molecule type" value="Transcribed_RNA"/>
</dbReference>
<organism evidence="1">
    <name type="scientific">Culex pipiens</name>
    <name type="common">House mosquito</name>
    <dbReference type="NCBI Taxonomy" id="7175"/>
    <lineage>
        <taxon>Eukaryota</taxon>
        <taxon>Metazoa</taxon>
        <taxon>Ecdysozoa</taxon>
        <taxon>Arthropoda</taxon>
        <taxon>Hexapoda</taxon>
        <taxon>Insecta</taxon>
        <taxon>Pterygota</taxon>
        <taxon>Neoptera</taxon>
        <taxon>Endopterygota</taxon>
        <taxon>Diptera</taxon>
        <taxon>Nematocera</taxon>
        <taxon>Culicoidea</taxon>
        <taxon>Culicidae</taxon>
        <taxon>Culicinae</taxon>
        <taxon>Culicini</taxon>
        <taxon>Culex</taxon>
        <taxon>Culex</taxon>
    </lineage>
</organism>